<dbReference type="Gene3D" id="1.10.1040.10">
    <property type="entry name" value="N-(1-d-carboxylethyl)-l-norvaline Dehydrogenase, domain 2"/>
    <property type="match status" value="1"/>
</dbReference>
<dbReference type="PANTHER" id="PTHR43580:SF2">
    <property type="entry name" value="CYTOKINE-LIKE NUCLEAR FACTOR N-PAC"/>
    <property type="match status" value="1"/>
</dbReference>
<dbReference type="Gene3D" id="3.40.50.720">
    <property type="entry name" value="NAD(P)-binding Rossmann-like Domain"/>
    <property type="match status" value="1"/>
</dbReference>
<sequence>MRVGFAGLGVMGAPMAHNLLRAGTPLVVWNRTAASAEPLRDAGATVATSPAALVEQVDVLLMMLADAAAIDATLGDAPLTDKIIVHMGTTAPEHSRALATTVAARGGRYVEAPVSGSRKPAEAGELVVMLAGDPDTVAIVEPLLAPLCRAAFTCGPVPGALTMKLAVNLYLITLVTGLAEAVHFAAGHGLDLEQFVTVLDAGPMASAVSRVKARKLVDRDFAVQASIANVLDNNRLVAAAARQAGLASPLLDAAHALYAETLALGHGPADMAAVLHAIERRTTTQRC</sequence>
<dbReference type="Pfam" id="PF03446">
    <property type="entry name" value="NAD_binding_2"/>
    <property type="match status" value="1"/>
</dbReference>
<dbReference type="PIRSF" id="PIRSF000103">
    <property type="entry name" value="HIBADH"/>
    <property type="match status" value="1"/>
</dbReference>
<dbReference type="InterPro" id="IPR029154">
    <property type="entry name" value="HIBADH-like_NADP-bd"/>
</dbReference>
<dbReference type="InterPro" id="IPR013328">
    <property type="entry name" value="6PGD_dom2"/>
</dbReference>
<name>A0ABQ4BU83_9ACTN</name>
<evidence type="ECO:0000313" key="7">
    <source>
        <dbReference type="Proteomes" id="UP000624325"/>
    </source>
</evidence>
<dbReference type="InterPro" id="IPR051265">
    <property type="entry name" value="HIBADH-related_NP60_sf"/>
</dbReference>
<keyword evidence="3" id="KW-0520">NAD</keyword>
<proteinExistence type="inferred from homology"/>
<dbReference type="InterPro" id="IPR015815">
    <property type="entry name" value="HIBADH-related"/>
</dbReference>
<evidence type="ECO:0000259" key="4">
    <source>
        <dbReference type="Pfam" id="PF03446"/>
    </source>
</evidence>
<keyword evidence="2" id="KW-0560">Oxidoreductase</keyword>
<dbReference type="EMBL" id="BONC01000001">
    <property type="protein sequence ID" value="GIF54077.1"/>
    <property type="molecule type" value="Genomic_DNA"/>
</dbReference>
<dbReference type="Proteomes" id="UP000624325">
    <property type="component" value="Unassembled WGS sequence"/>
</dbReference>
<dbReference type="PANTHER" id="PTHR43580">
    <property type="entry name" value="OXIDOREDUCTASE GLYR1-RELATED"/>
    <property type="match status" value="1"/>
</dbReference>
<gene>
    <name evidence="6" type="ORF">Air01nite_01720</name>
</gene>
<dbReference type="InterPro" id="IPR036291">
    <property type="entry name" value="NAD(P)-bd_dom_sf"/>
</dbReference>
<dbReference type="InterPro" id="IPR006115">
    <property type="entry name" value="6PGDH_NADP-bd"/>
</dbReference>
<protein>
    <submittedName>
        <fullName evidence="6">2-hydroxy-3-oxopropionate reductase</fullName>
    </submittedName>
</protein>
<evidence type="ECO:0000256" key="1">
    <source>
        <dbReference type="ARBA" id="ARBA00009080"/>
    </source>
</evidence>
<feature type="domain" description="6-phosphogluconate dehydrogenase NADP-binding" evidence="4">
    <location>
        <begin position="2"/>
        <end position="152"/>
    </location>
</feature>
<evidence type="ECO:0000256" key="3">
    <source>
        <dbReference type="ARBA" id="ARBA00023027"/>
    </source>
</evidence>
<dbReference type="RefSeq" id="WP_203699793.1">
    <property type="nucleotide sequence ID" value="NZ_BAAALU010000017.1"/>
</dbReference>
<feature type="domain" description="3-hydroxyisobutyrate dehydrogenase-like NAD-binding" evidence="5">
    <location>
        <begin position="162"/>
        <end position="277"/>
    </location>
</feature>
<evidence type="ECO:0000313" key="6">
    <source>
        <dbReference type="EMBL" id="GIF54077.1"/>
    </source>
</evidence>
<comment type="caution">
    <text evidence="6">The sequence shown here is derived from an EMBL/GenBank/DDBJ whole genome shotgun (WGS) entry which is preliminary data.</text>
</comment>
<dbReference type="SUPFAM" id="SSF48179">
    <property type="entry name" value="6-phosphogluconate dehydrogenase C-terminal domain-like"/>
    <property type="match status" value="1"/>
</dbReference>
<keyword evidence="7" id="KW-1185">Reference proteome</keyword>
<comment type="similarity">
    <text evidence="1">Belongs to the HIBADH-related family.</text>
</comment>
<dbReference type="SUPFAM" id="SSF51735">
    <property type="entry name" value="NAD(P)-binding Rossmann-fold domains"/>
    <property type="match status" value="1"/>
</dbReference>
<dbReference type="Pfam" id="PF14833">
    <property type="entry name" value="NAD_binding_11"/>
    <property type="match status" value="1"/>
</dbReference>
<evidence type="ECO:0000259" key="5">
    <source>
        <dbReference type="Pfam" id="PF14833"/>
    </source>
</evidence>
<evidence type="ECO:0000256" key="2">
    <source>
        <dbReference type="ARBA" id="ARBA00023002"/>
    </source>
</evidence>
<dbReference type="InterPro" id="IPR008927">
    <property type="entry name" value="6-PGluconate_DH-like_C_sf"/>
</dbReference>
<organism evidence="6 7">
    <name type="scientific">Asanoa iriomotensis</name>
    <dbReference type="NCBI Taxonomy" id="234613"/>
    <lineage>
        <taxon>Bacteria</taxon>
        <taxon>Bacillati</taxon>
        <taxon>Actinomycetota</taxon>
        <taxon>Actinomycetes</taxon>
        <taxon>Micromonosporales</taxon>
        <taxon>Micromonosporaceae</taxon>
        <taxon>Asanoa</taxon>
    </lineage>
</organism>
<reference evidence="6 7" key="1">
    <citation type="submission" date="2021-01" db="EMBL/GenBank/DDBJ databases">
        <title>Whole genome shotgun sequence of Asanoa iriomotensis NBRC 100142.</title>
        <authorList>
            <person name="Komaki H."/>
            <person name="Tamura T."/>
        </authorList>
    </citation>
    <scope>NUCLEOTIDE SEQUENCE [LARGE SCALE GENOMIC DNA]</scope>
    <source>
        <strain evidence="6 7">NBRC 100142</strain>
    </source>
</reference>
<accession>A0ABQ4BU83</accession>